<dbReference type="RefSeq" id="WP_011510350.1">
    <property type="nucleotide sequence ID" value="NC_007964.1"/>
</dbReference>
<keyword evidence="2" id="KW-1185">Reference proteome</keyword>
<dbReference type="KEGG" id="nha:Nham_1856"/>
<dbReference type="Proteomes" id="UP000001953">
    <property type="component" value="Chromosome"/>
</dbReference>
<evidence type="ECO:0008006" key="3">
    <source>
        <dbReference type="Google" id="ProtNLM"/>
    </source>
</evidence>
<evidence type="ECO:0000313" key="1">
    <source>
        <dbReference type="EMBL" id="ABE62670.1"/>
    </source>
</evidence>
<dbReference type="InterPro" id="IPR036388">
    <property type="entry name" value="WH-like_DNA-bd_sf"/>
</dbReference>
<name>Q1QM77_NITHX</name>
<protein>
    <recommendedName>
        <fullName evidence="3">Transcriptional regulator, ArsR family</fullName>
    </recommendedName>
</protein>
<dbReference type="AlphaFoldDB" id="Q1QM77"/>
<proteinExistence type="predicted"/>
<dbReference type="InterPro" id="IPR011991">
    <property type="entry name" value="ArsR-like_HTH"/>
</dbReference>
<dbReference type="InterPro" id="IPR036390">
    <property type="entry name" value="WH_DNA-bd_sf"/>
</dbReference>
<dbReference type="eggNOG" id="COG0640">
    <property type="taxonomic scope" value="Bacteria"/>
</dbReference>
<dbReference type="Gene3D" id="1.10.10.10">
    <property type="entry name" value="Winged helix-like DNA-binding domain superfamily/Winged helix DNA-binding domain"/>
    <property type="match status" value="1"/>
</dbReference>
<dbReference type="EMBL" id="CP000319">
    <property type="protein sequence ID" value="ABE62670.1"/>
    <property type="molecule type" value="Genomic_DNA"/>
</dbReference>
<dbReference type="OrthoDB" id="9790747at2"/>
<gene>
    <name evidence="1" type="ordered locus">Nham_1856</name>
</gene>
<organism evidence="1 2">
    <name type="scientific">Nitrobacter hamburgensis (strain DSM 10229 / NCIMB 13809 / X14)</name>
    <dbReference type="NCBI Taxonomy" id="323097"/>
    <lineage>
        <taxon>Bacteria</taxon>
        <taxon>Pseudomonadati</taxon>
        <taxon>Pseudomonadota</taxon>
        <taxon>Alphaproteobacteria</taxon>
        <taxon>Hyphomicrobiales</taxon>
        <taxon>Nitrobacteraceae</taxon>
        <taxon>Nitrobacter</taxon>
    </lineage>
</organism>
<dbReference type="GO" id="GO:0006355">
    <property type="term" value="P:regulation of DNA-templated transcription"/>
    <property type="evidence" value="ECO:0007669"/>
    <property type="project" value="UniProtKB-ARBA"/>
</dbReference>
<dbReference type="HOGENOM" id="CLU_2260783_0_0_5"/>
<evidence type="ECO:0000313" key="2">
    <source>
        <dbReference type="Proteomes" id="UP000001953"/>
    </source>
</evidence>
<dbReference type="SUPFAM" id="SSF46785">
    <property type="entry name" value="Winged helix' DNA-binding domain"/>
    <property type="match status" value="1"/>
</dbReference>
<accession>Q1QM77</accession>
<reference evidence="1 2" key="1">
    <citation type="submission" date="2006-03" db="EMBL/GenBank/DDBJ databases">
        <title>Complete sequence of chromosome of Nitrobacter hamburgensis X14.</title>
        <authorList>
            <consortium name="US DOE Joint Genome Institute"/>
            <person name="Copeland A."/>
            <person name="Lucas S."/>
            <person name="Lapidus A."/>
            <person name="Barry K."/>
            <person name="Detter J.C."/>
            <person name="Glavina del Rio T."/>
            <person name="Hammon N."/>
            <person name="Israni S."/>
            <person name="Dalin E."/>
            <person name="Tice H."/>
            <person name="Pitluck S."/>
            <person name="Chain P."/>
            <person name="Malfatti S."/>
            <person name="Shin M."/>
            <person name="Vergez L."/>
            <person name="Schmutz J."/>
            <person name="Larimer F."/>
            <person name="Land M."/>
            <person name="Hauser L."/>
            <person name="Kyrpides N."/>
            <person name="Ivanova N."/>
            <person name="Ward B."/>
            <person name="Arp D."/>
            <person name="Klotz M."/>
            <person name="Stein L."/>
            <person name="O'Mullan G."/>
            <person name="Starkenburg S."/>
            <person name="Sayavedra L."/>
            <person name="Poret-Peterson A.T."/>
            <person name="Gentry M.E."/>
            <person name="Bruce D."/>
            <person name="Richardson P."/>
        </authorList>
    </citation>
    <scope>NUCLEOTIDE SEQUENCE [LARGE SCALE GENOMIC DNA]</scope>
    <source>
        <strain evidence="2">DSM 10229 / NCIMB 13809 / X14</strain>
    </source>
</reference>
<sequence length="103" mass="11209">MFDADNQNSQLLLTNALQALANANTRKIVELLAEGPRSSHELVQVLDSSGEKIRAAMQILQTVGLVSEGKSREGTVYLFNPAGLNLARSWLDRVNFIVDGLGQ</sequence>
<dbReference type="CDD" id="cd00090">
    <property type="entry name" value="HTH_ARSR"/>
    <property type="match status" value="1"/>
</dbReference>